<dbReference type="STRING" id="41431.PCC8801_0116"/>
<dbReference type="RefSeq" id="WP_012593499.1">
    <property type="nucleotide sequence ID" value="NC_011726.1"/>
</dbReference>
<reference evidence="2" key="1">
    <citation type="journal article" date="2011" name="MBio">
        <title>Novel metabolic attributes of the genus Cyanothece, comprising a group of unicellular nitrogen-fixing Cyanobacteria.</title>
        <authorList>
            <person name="Bandyopadhyay A."/>
            <person name="Elvitigala T."/>
            <person name="Welsh E."/>
            <person name="Stockel J."/>
            <person name="Liberton M."/>
            <person name="Min H."/>
            <person name="Sherman L.A."/>
            <person name="Pakrasi H.B."/>
        </authorList>
    </citation>
    <scope>NUCLEOTIDE SEQUENCE [LARGE SCALE GENOMIC DNA]</scope>
    <source>
        <strain evidence="2">PCC 8801</strain>
    </source>
</reference>
<keyword evidence="2" id="KW-1185">Reference proteome</keyword>
<dbReference type="HOGENOM" id="CLU_153747_0_0_3"/>
<dbReference type="AlphaFoldDB" id="B7K0R8"/>
<protein>
    <submittedName>
        <fullName evidence="1">Uncharacterized protein</fullName>
    </submittedName>
</protein>
<name>B7K0R8_RIPO1</name>
<dbReference type="Proteomes" id="UP000008204">
    <property type="component" value="Chromosome"/>
</dbReference>
<proteinExistence type="predicted"/>
<dbReference type="OrthoDB" id="573553at2"/>
<dbReference type="KEGG" id="cyp:PCC8801_0116"/>
<organism evidence="1 2">
    <name type="scientific">Rippkaea orientalis (strain PCC 8801 / RF-1)</name>
    <name type="common">Cyanothece sp. (strain PCC 8801)</name>
    <dbReference type="NCBI Taxonomy" id="41431"/>
    <lineage>
        <taxon>Bacteria</taxon>
        <taxon>Bacillati</taxon>
        <taxon>Cyanobacteriota</taxon>
        <taxon>Cyanophyceae</taxon>
        <taxon>Oscillatoriophycideae</taxon>
        <taxon>Chroococcales</taxon>
        <taxon>Aphanothecaceae</taxon>
        <taxon>Rippkaea</taxon>
        <taxon>Rippkaea orientalis</taxon>
    </lineage>
</organism>
<dbReference type="EMBL" id="CP001287">
    <property type="protein sequence ID" value="ACK64222.1"/>
    <property type="molecule type" value="Genomic_DNA"/>
</dbReference>
<sequence>MIIAESTFSQEQESFIIEITEDFTQDLTNFSSLEQKAINNKLERITQAVEENNFSYLFKHLTKLCQPLTQYTSSLYVLRVTDTLKILLFYEDDPIFNRKIMTLLRICYHNNIDRVLKSLRESFYQKQLNEIRNIENEG</sequence>
<gene>
    <name evidence="1" type="ordered locus">PCC8801_0116</name>
</gene>
<accession>B7K0R8</accession>
<evidence type="ECO:0000313" key="1">
    <source>
        <dbReference type="EMBL" id="ACK64222.1"/>
    </source>
</evidence>
<evidence type="ECO:0000313" key="2">
    <source>
        <dbReference type="Proteomes" id="UP000008204"/>
    </source>
</evidence>